<proteinExistence type="predicted"/>
<comment type="caution">
    <text evidence="2">The sequence shown here is derived from an EMBL/GenBank/DDBJ whole genome shotgun (WGS) entry which is preliminary data.</text>
</comment>
<protein>
    <submittedName>
        <fullName evidence="2">Uncharacterized protein</fullName>
    </submittedName>
</protein>
<evidence type="ECO:0000313" key="2">
    <source>
        <dbReference type="EMBL" id="KAG6676736.1"/>
    </source>
</evidence>
<evidence type="ECO:0000313" key="3">
    <source>
        <dbReference type="Proteomes" id="UP000811246"/>
    </source>
</evidence>
<dbReference type="EMBL" id="CM031839">
    <property type="protein sequence ID" value="KAG6676736.1"/>
    <property type="molecule type" value="Genomic_DNA"/>
</dbReference>
<organism evidence="2 3">
    <name type="scientific">Carya illinoinensis</name>
    <name type="common">Pecan</name>
    <dbReference type="NCBI Taxonomy" id="32201"/>
    <lineage>
        <taxon>Eukaryota</taxon>
        <taxon>Viridiplantae</taxon>
        <taxon>Streptophyta</taxon>
        <taxon>Embryophyta</taxon>
        <taxon>Tracheophyta</taxon>
        <taxon>Spermatophyta</taxon>
        <taxon>Magnoliopsida</taxon>
        <taxon>eudicotyledons</taxon>
        <taxon>Gunneridae</taxon>
        <taxon>Pentapetalae</taxon>
        <taxon>rosids</taxon>
        <taxon>fabids</taxon>
        <taxon>Fagales</taxon>
        <taxon>Juglandaceae</taxon>
        <taxon>Carya</taxon>
    </lineage>
</organism>
<evidence type="ECO:0000256" key="1">
    <source>
        <dbReference type="SAM" id="MobiDB-lite"/>
    </source>
</evidence>
<gene>
    <name evidence="2" type="ORF">I3842_15G166300</name>
</gene>
<accession>A0A922D7V8</accession>
<dbReference type="Proteomes" id="UP000811246">
    <property type="component" value="Chromosome 15"/>
</dbReference>
<sequence length="161" mass="18723">MDPPQDDDHHQHNNSSPASFKQKLIKSSLFCVPKNPHHQVHHRGETVTSTVDKKPRLVRSNSLRTKSRPEGYSVDHHDINELKHRCKNFISRMGSGRKHDRRHSADFKYDAFSYALNFEEEDPRSEDFPYRDFSARLPRTPPSTDVYNIESIDHQGRTACS</sequence>
<dbReference type="AlphaFoldDB" id="A0A922D7V8"/>
<dbReference type="PANTHER" id="PTHR33168">
    <property type="entry name" value="STRESS INDUCED PROTEIN-RELATED"/>
    <property type="match status" value="1"/>
</dbReference>
<name>A0A922D7V8_CARIL</name>
<reference evidence="2" key="1">
    <citation type="submission" date="2021-01" db="EMBL/GenBank/DDBJ databases">
        <authorList>
            <person name="Lovell J.T."/>
            <person name="Bentley N."/>
            <person name="Bhattarai G."/>
            <person name="Jenkins J.W."/>
            <person name="Sreedasyam A."/>
            <person name="Alarcon Y."/>
            <person name="Bock C."/>
            <person name="Boston L."/>
            <person name="Carlson J."/>
            <person name="Cervantes K."/>
            <person name="Clermont K."/>
            <person name="Krom N."/>
            <person name="Kubenka K."/>
            <person name="Mamidi S."/>
            <person name="Mattison C."/>
            <person name="Monteros M."/>
            <person name="Pisani C."/>
            <person name="Plott C."/>
            <person name="Rajasekar S."/>
            <person name="Rhein H.S."/>
            <person name="Rohla C."/>
            <person name="Song M."/>
            <person name="Hilaire R.S."/>
            <person name="Shu S."/>
            <person name="Wells L."/>
            <person name="Wang X."/>
            <person name="Webber J."/>
            <person name="Heerema R.J."/>
            <person name="Klein P."/>
            <person name="Conner P."/>
            <person name="Grauke L."/>
            <person name="Grimwood J."/>
            <person name="Schmutz J."/>
            <person name="Randall J.J."/>
        </authorList>
    </citation>
    <scope>NUCLEOTIDE SEQUENCE</scope>
    <source>
        <tissue evidence="2">Leaf</tissue>
    </source>
</reference>
<feature type="region of interest" description="Disordered" evidence="1">
    <location>
        <begin position="1"/>
        <end position="20"/>
    </location>
</feature>
<feature type="compositionally biased region" description="Basic and acidic residues" evidence="1">
    <location>
        <begin position="1"/>
        <end position="11"/>
    </location>
</feature>